<keyword evidence="3" id="KW-1185">Reference proteome</keyword>
<dbReference type="Proteomes" id="UP001177670">
    <property type="component" value="Unassembled WGS sequence"/>
</dbReference>
<evidence type="ECO:0000313" key="3">
    <source>
        <dbReference type="Proteomes" id="UP001177670"/>
    </source>
</evidence>
<dbReference type="EMBL" id="JAHYIQ010000008">
    <property type="protein sequence ID" value="KAK1129846.1"/>
    <property type="molecule type" value="Genomic_DNA"/>
</dbReference>
<evidence type="ECO:0000256" key="1">
    <source>
        <dbReference type="SAM" id="MobiDB-lite"/>
    </source>
</evidence>
<reference evidence="2" key="1">
    <citation type="submission" date="2021-10" db="EMBL/GenBank/DDBJ databases">
        <title>Melipona bicolor Genome sequencing and assembly.</title>
        <authorList>
            <person name="Araujo N.S."/>
            <person name="Arias M.C."/>
        </authorList>
    </citation>
    <scope>NUCLEOTIDE SEQUENCE</scope>
    <source>
        <strain evidence="2">USP_2M_L1-L4_2017</strain>
        <tissue evidence="2">Whole body</tissue>
    </source>
</reference>
<feature type="non-terminal residue" evidence="2">
    <location>
        <position position="1"/>
    </location>
</feature>
<feature type="compositionally biased region" description="Polar residues" evidence="1">
    <location>
        <begin position="55"/>
        <end position="65"/>
    </location>
</feature>
<comment type="caution">
    <text evidence="2">The sequence shown here is derived from an EMBL/GenBank/DDBJ whole genome shotgun (WGS) entry which is preliminary data.</text>
</comment>
<evidence type="ECO:0000313" key="2">
    <source>
        <dbReference type="EMBL" id="KAK1129846.1"/>
    </source>
</evidence>
<accession>A0AA40G2J4</accession>
<feature type="region of interest" description="Disordered" evidence="1">
    <location>
        <begin position="1"/>
        <end position="68"/>
    </location>
</feature>
<feature type="compositionally biased region" description="Polar residues" evidence="1">
    <location>
        <begin position="88"/>
        <end position="102"/>
    </location>
</feature>
<feature type="compositionally biased region" description="Polar residues" evidence="1">
    <location>
        <begin position="31"/>
        <end position="43"/>
    </location>
</feature>
<name>A0AA40G2J4_9HYME</name>
<dbReference type="AlphaFoldDB" id="A0AA40G2J4"/>
<organism evidence="2 3">
    <name type="scientific">Melipona bicolor</name>
    <dbReference type="NCBI Taxonomy" id="60889"/>
    <lineage>
        <taxon>Eukaryota</taxon>
        <taxon>Metazoa</taxon>
        <taxon>Ecdysozoa</taxon>
        <taxon>Arthropoda</taxon>
        <taxon>Hexapoda</taxon>
        <taxon>Insecta</taxon>
        <taxon>Pterygota</taxon>
        <taxon>Neoptera</taxon>
        <taxon>Endopterygota</taxon>
        <taxon>Hymenoptera</taxon>
        <taxon>Apocrita</taxon>
        <taxon>Aculeata</taxon>
        <taxon>Apoidea</taxon>
        <taxon>Anthophila</taxon>
        <taxon>Apidae</taxon>
        <taxon>Melipona</taxon>
    </lineage>
</organism>
<sequence length="162" mass="18046">LPAKEFETTSSVANVQVSMSVEIPQLRKRGTSSSRDLENSGNEKPNEHPPAVSFRSESPLPNSVTETKDRSIYPSAYCASAKIRSRAVGQQSTRESRPNQIPSKRPGSVRLHAGATRILFHGRFCATNDLLPLMRARTSRKLSFSSLLHRYENIESPIRVNK</sequence>
<feature type="region of interest" description="Disordered" evidence="1">
    <location>
        <begin position="84"/>
        <end position="107"/>
    </location>
</feature>
<protein>
    <submittedName>
        <fullName evidence="2">Uncharacterized protein</fullName>
    </submittedName>
</protein>
<gene>
    <name evidence="2" type="ORF">K0M31_019554</name>
</gene>
<proteinExistence type="predicted"/>
<feature type="compositionally biased region" description="Polar residues" evidence="1">
    <location>
        <begin position="8"/>
        <end position="19"/>
    </location>
</feature>